<name>A0AC34QCM3_9BILA</name>
<organism evidence="1 2">
    <name type="scientific">Panagrolaimus sp. JU765</name>
    <dbReference type="NCBI Taxonomy" id="591449"/>
    <lineage>
        <taxon>Eukaryota</taxon>
        <taxon>Metazoa</taxon>
        <taxon>Ecdysozoa</taxon>
        <taxon>Nematoda</taxon>
        <taxon>Chromadorea</taxon>
        <taxon>Rhabditida</taxon>
        <taxon>Tylenchina</taxon>
        <taxon>Panagrolaimomorpha</taxon>
        <taxon>Panagrolaimoidea</taxon>
        <taxon>Panagrolaimidae</taxon>
        <taxon>Panagrolaimus</taxon>
    </lineage>
</organism>
<reference evidence="2" key="1">
    <citation type="submission" date="2022-11" db="UniProtKB">
        <authorList>
            <consortium name="WormBaseParasite"/>
        </authorList>
    </citation>
    <scope>IDENTIFICATION</scope>
</reference>
<evidence type="ECO:0000313" key="1">
    <source>
        <dbReference type="Proteomes" id="UP000887576"/>
    </source>
</evidence>
<sequence>MDCFLIFLPFFVFDWLKLIQGQQSPFDNLAKFSFEKDDRFIKVVLPVFDEEASVFGSFETSESVIVFELLHDLNLKLLNLPADDVKLSILNATKYCSGHGQANGSIMNFEIEIENYAITVRSKNSEAYPFKMPLLEHEHFRLLFFAKNDKDLCVLPAITKTSNKSEHQLLSSPSESTSEFNVIRPSTRKSRFNGFTSTQTPGMRRTATMRSAFAGTTRHSLRYATYKKTNTATTDMPFEVPYIDISKDRKTYEEVKRSITNEINSAWSPTFFIFFSIEIFIVSIFTIFGLTMFVCLQLRPKNYLMTKPVIIE</sequence>
<accession>A0AC34QCM3</accession>
<dbReference type="Proteomes" id="UP000887576">
    <property type="component" value="Unplaced"/>
</dbReference>
<proteinExistence type="predicted"/>
<dbReference type="WBParaSite" id="JU765_v2.g15150.t1">
    <property type="protein sequence ID" value="JU765_v2.g15150.t1"/>
    <property type="gene ID" value="JU765_v2.g15150"/>
</dbReference>
<evidence type="ECO:0000313" key="2">
    <source>
        <dbReference type="WBParaSite" id="JU765_v2.g15150.t1"/>
    </source>
</evidence>
<protein>
    <submittedName>
        <fullName evidence="2">Uncharacterized protein</fullName>
    </submittedName>
</protein>